<dbReference type="Pfam" id="PF00005">
    <property type="entry name" value="ABC_tran"/>
    <property type="match status" value="1"/>
</dbReference>
<comment type="similarity">
    <text evidence="1">Belongs to the ABC transporter superfamily.</text>
</comment>
<evidence type="ECO:0000256" key="3">
    <source>
        <dbReference type="ARBA" id="ARBA00022741"/>
    </source>
</evidence>
<dbReference type="InterPro" id="IPR027417">
    <property type="entry name" value="P-loop_NTPase"/>
</dbReference>
<evidence type="ECO:0000313" key="7">
    <source>
        <dbReference type="Proteomes" id="UP000230779"/>
    </source>
</evidence>
<keyword evidence="2" id="KW-0813">Transport</keyword>
<dbReference type="SMART" id="SM00382">
    <property type="entry name" value="AAA"/>
    <property type="match status" value="1"/>
</dbReference>
<dbReference type="Proteomes" id="UP000230779">
    <property type="component" value="Unassembled WGS sequence"/>
</dbReference>
<protein>
    <submittedName>
        <fullName evidence="6">ABC transporter</fullName>
    </submittedName>
</protein>
<dbReference type="Gene3D" id="3.40.50.300">
    <property type="entry name" value="P-loop containing nucleotide triphosphate hydrolases"/>
    <property type="match status" value="1"/>
</dbReference>
<accession>A0A2M7RFH3</accession>
<comment type="caution">
    <text evidence="6">The sequence shown here is derived from an EMBL/GenBank/DDBJ whole genome shotgun (WGS) entry which is preliminary data.</text>
</comment>
<evidence type="ECO:0000259" key="5">
    <source>
        <dbReference type="PROSITE" id="PS50893"/>
    </source>
</evidence>
<dbReference type="PROSITE" id="PS00211">
    <property type="entry name" value="ABC_TRANSPORTER_1"/>
    <property type="match status" value="1"/>
</dbReference>
<dbReference type="GO" id="GO:0016887">
    <property type="term" value="F:ATP hydrolysis activity"/>
    <property type="evidence" value="ECO:0007669"/>
    <property type="project" value="InterPro"/>
</dbReference>
<dbReference type="PANTHER" id="PTHR42711">
    <property type="entry name" value="ABC TRANSPORTER ATP-BINDING PROTEIN"/>
    <property type="match status" value="1"/>
</dbReference>
<proteinExistence type="inferred from homology"/>
<reference evidence="6 7" key="1">
    <citation type="submission" date="2017-09" db="EMBL/GenBank/DDBJ databases">
        <title>Depth-based differentiation of microbial function through sediment-hosted aquifers and enrichment of novel symbionts in the deep terrestrial subsurface.</title>
        <authorList>
            <person name="Probst A.J."/>
            <person name="Ladd B."/>
            <person name="Jarett J.K."/>
            <person name="Geller-Mcgrath D.E."/>
            <person name="Sieber C.M."/>
            <person name="Emerson J.B."/>
            <person name="Anantharaman K."/>
            <person name="Thomas B.C."/>
            <person name="Malmstrom R."/>
            <person name="Stieglmeier M."/>
            <person name="Klingl A."/>
            <person name="Woyke T."/>
            <person name="Ryan C.M."/>
            <person name="Banfield J.F."/>
        </authorList>
    </citation>
    <scope>NUCLEOTIDE SEQUENCE [LARGE SCALE GENOMIC DNA]</scope>
    <source>
        <strain evidence="6">CG_4_10_14_0_8_um_filter_42_10</strain>
    </source>
</reference>
<dbReference type="InterPro" id="IPR017871">
    <property type="entry name" value="ABC_transporter-like_CS"/>
</dbReference>
<dbReference type="InterPro" id="IPR050763">
    <property type="entry name" value="ABC_transporter_ATP-binding"/>
</dbReference>
<keyword evidence="4" id="KW-0067">ATP-binding</keyword>
<dbReference type="InterPro" id="IPR003439">
    <property type="entry name" value="ABC_transporter-like_ATP-bd"/>
</dbReference>
<feature type="domain" description="ABC transporter" evidence="5">
    <location>
        <begin position="4"/>
        <end position="227"/>
    </location>
</feature>
<dbReference type="CDD" id="cd03230">
    <property type="entry name" value="ABC_DR_subfamily_A"/>
    <property type="match status" value="1"/>
</dbReference>
<evidence type="ECO:0000256" key="1">
    <source>
        <dbReference type="ARBA" id="ARBA00005417"/>
    </source>
</evidence>
<evidence type="ECO:0000256" key="4">
    <source>
        <dbReference type="ARBA" id="ARBA00022840"/>
    </source>
</evidence>
<keyword evidence="3" id="KW-0547">Nucleotide-binding</keyword>
<dbReference type="InterPro" id="IPR003593">
    <property type="entry name" value="AAA+_ATPase"/>
</dbReference>
<gene>
    <name evidence="6" type="ORF">COY66_06545</name>
</gene>
<dbReference type="GO" id="GO:0005524">
    <property type="term" value="F:ATP binding"/>
    <property type="evidence" value="ECO:0007669"/>
    <property type="project" value="UniProtKB-KW"/>
</dbReference>
<dbReference type="SUPFAM" id="SSF52540">
    <property type="entry name" value="P-loop containing nucleoside triphosphate hydrolases"/>
    <property type="match status" value="1"/>
</dbReference>
<dbReference type="PROSITE" id="PS50893">
    <property type="entry name" value="ABC_TRANSPORTER_2"/>
    <property type="match status" value="1"/>
</dbReference>
<name>A0A2M7RFH3_9BACT</name>
<evidence type="ECO:0000313" key="6">
    <source>
        <dbReference type="EMBL" id="PIY95495.1"/>
    </source>
</evidence>
<sequence>MPTIDIQNLKKYFGKVKAVDGISLSVEQGEIFGFLGPNGAGKTTTIRCMMDFIRPLSGSIEILGKNAQKDSVELKKQIGYLSGYVSLYDKWTGQDHIDFVSSLNGAKDHSKELTERFDFDPTKKTKGLSSGNKQKLGLIMAFMFQPKILILDEPTIALDPLLQNTVYELLSELTNNGSTVFMSSHNLAEVDRTCSRVGIIKDGKIVAVQSIQALKEMRMYTVTAYFSDHFDKREFDLEGIEIIKELPSGLVLNVRGDLDPLIKKLGQFDIKDLEIEHASLDDIFLEYYKK</sequence>
<evidence type="ECO:0000256" key="2">
    <source>
        <dbReference type="ARBA" id="ARBA00022448"/>
    </source>
</evidence>
<dbReference type="PANTHER" id="PTHR42711:SF5">
    <property type="entry name" value="ABC TRANSPORTER ATP-BINDING PROTEIN NATA"/>
    <property type="match status" value="1"/>
</dbReference>
<organism evidence="6 7">
    <name type="scientific">Candidatus Kerfeldbacteria bacterium CG_4_10_14_0_8_um_filter_42_10</name>
    <dbReference type="NCBI Taxonomy" id="2014248"/>
    <lineage>
        <taxon>Bacteria</taxon>
        <taxon>Candidatus Kerfeldiibacteriota</taxon>
    </lineage>
</organism>
<dbReference type="AlphaFoldDB" id="A0A2M7RFH3"/>
<dbReference type="EMBL" id="PFMD01000079">
    <property type="protein sequence ID" value="PIY95495.1"/>
    <property type="molecule type" value="Genomic_DNA"/>
</dbReference>